<keyword evidence="2" id="KW-1185">Reference proteome</keyword>
<organism evidence="1">
    <name type="scientific">Vecturithrix granuli</name>
    <dbReference type="NCBI Taxonomy" id="1499967"/>
    <lineage>
        <taxon>Bacteria</taxon>
        <taxon>Candidatus Moduliflexota</taxon>
        <taxon>Candidatus Vecturitrichia</taxon>
        <taxon>Candidatus Vecturitrichales</taxon>
        <taxon>Candidatus Vecturitrichaceae</taxon>
        <taxon>Candidatus Vecturithrix</taxon>
    </lineage>
</organism>
<dbReference type="PANTHER" id="PTHR34849">
    <property type="entry name" value="SSL5025 PROTEIN"/>
    <property type="match status" value="1"/>
</dbReference>
<dbReference type="SUPFAM" id="SSF46689">
    <property type="entry name" value="Homeodomain-like"/>
    <property type="match status" value="1"/>
</dbReference>
<proteinExistence type="predicted"/>
<dbReference type="EMBL" id="DF820471">
    <property type="protein sequence ID" value="GAK59979.1"/>
    <property type="molecule type" value="Genomic_DNA"/>
</dbReference>
<dbReference type="eggNOG" id="COG2442">
    <property type="taxonomic scope" value="Bacteria"/>
</dbReference>
<evidence type="ECO:0000313" key="2">
    <source>
        <dbReference type="Proteomes" id="UP000030661"/>
    </source>
</evidence>
<dbReference type="InterPro" id="IPR007367">
    <property type="entry name" value="DUF433"/>
</dbReference>
<dbReference type="PANTHER" id="PTHR34849:SF1">
    <property type="entry name" value="SLR0770 PROTEIN"/>
    <property type="match status" value="1"/>
</dbReference>
<name>A0A081C5X4_VECG1</name>
<dbReference type="InterPro" id="IPR009057">
    <property type="entry name" value="Homeodomain-like_sf"/>
</dbReference>
<dbReference type="Pfam" id="PF04255">
    <property type="entry name" value="DUF433"/>
    <property type="match status" value="1"/>
</dbReference>
<dbReference type="Proteomes" id="UP000030661">
    <property type="component" value="Unassembled WGS sequence"/>
</dbReference>
<gene>
    <name evidence="1" type="ORF">U27_06966</name>
</gene>
<dbReference type="Gene3D" id="1.10.10.10">
    <property type="entry name" value="Winged helix-like DNA-binding domain superfamily/Winged helix DNA-binding domain"/>
    <property type="match status" value="1"/>
</dbReference>
<reference evidence="1" key="1">
    <citation type="journal article" date="2015" name="PeerJ">
        <title>First genomic representation of candidate bacterial phylum KSB3 points to enhanced environmental sensing as a trigger of wastewater bulking.</title>
        <authorList>
            <person name="Sekiguchi Y."/>
            <person name="Ohashi A."/>
            <person name="Parks D.H."/>
            <person name="Yamauchi T."/>
            <person name="Tyson G.W."/>
            <person name="Hugenholtz P."/>
        </authorList>
    </citation>
    <scope>NUCLEOTIDE SEQUENCE [LARGE SCALE GENOMIC DNA]</scope>
</reference>
<sequence length="103" mass="11694">MNSKQIISTEHPYIIKAVAICGGRPIIKGTRTPVQAIVEYYRLGMDAYQILTELPHITEAQLHDALSYFYDHKEEIETGIGADHQIIRQHQKETTRCEVVTAS</sequence>
<protein>
    <submittedName>
        <fullName evidence="1">Gll2956 protein</fullName>
    </submittedName>
</protein>
<dbReference type="InterPro" id="IPR036388">
    <property type="entry name" value="WH-like_DNA-bd_sf"/>
</dbReference>
<dbReference type="HOGENOM" id="CLU_2258182_0_0_0"/>
<evidence type="ECO:0000313" key="1">
    <source>
        <dbReference type="EMBL" id="GAK59979.1"/>
    </source>
</evidence>
<accession>A0A081C5X4</accession>
<dbReference type="AlphaFoldDB" id="A0A081C5X4"/>
<dbReference type="STRING" id="1499967.U27_06966"/>